<dbReference type="InterPro" id="IPR017853">
    <property type="entry name" value="GH"/>
</dbReference>
<comment type="caution">
    <text evidence="3">The sequence shown here is derived from an EMBL/GenBank/DDBJ whole genome shotgun (WGS) entry which is preliminary data.</text>
</comment>
<evidence type="ECO:0000313" key="4">
    <source>
        <dbReference type="Proteomes" id="UP000257109"/>
    </source>
</evidence>
<dbReference type="GO" id="GO:0005975">
    <property type="term" value="P:carbohydrate metabolic process"/>
    <property type="evidence" value="ECO:0007669"/>
    <property type="project" value="InterPro"/>
</dbReference>
<dbReference type="EMBL" id="QJKJ01017760">
    <property type="protein sequence ID" value="RDX58173.1"/>
    <property type="molecule type" value="Genomic_DNA"/>
</dbReference>
<evidence type="ECO:0000256" key="2">
    <source>
        <dbReference type="RuleBase" id="RU003690"/>
    </source>
</evidence>
<protein>
    <submittedName>
        <fullName evidence="3">Hydroxyisourate hydrolase</fullName>
    </submittedName>
</protein>
<evidence type="ECO:0000313" key="3">
    <source>
        <dbReference type="EMBL" id="RDX58173.1"/>
    </source>
</evidence>
<proteinExistence type="inferred from homology"/>
<organism evidence="3 4">
    <name type="scientific">Mucuna pruriens</name>
    <name type="common">Velvet bean</name>
    <name type="synonym">Dolichos pruriens</name>
    <dbReference type="NCBI Taxonomy" id="157652"/>
    <lineage>
        <taxon>Eukaryota</taxon>
        <taxon>Viridiplantae</taxon>
        <taxon>Streptophyta</taxon>
        <taxon>Embryophyta</taxon>
        <taxon>Tracheophyta</taxon>
        <taxon>Spermatophyta</taxon>
        <taxon>Magnoliopsida</taxon>
        <taxon>eudicotyledons</taxon>
        <taxon>Gunneridae</taxon>
        <taxon>Pentapetalae</taxon>
        <taxon>rosids</taxon>
        <taxon>fabids</taxon>
        <taxon>Fabales</taxon>
        <taxon>Fabaceae</taxon>
        <taxon>Papilionoideae</taxon>
        <taxon>50 kb inversion clade</taxon>
        <taxon>NPAAA clade</taxon>
        <taxon>indigoferoid/millettioid clade</taxon>
        <taxon>Phaseoleae</taxon>
        <taxon>Mucuna</taxon>
    </lineage>
</organism>
<dbReference type="OrthoDB" id="65569at2759"/>
<keyword evidence="4" id="KW-1185">Reference proteome</keyword>
<dbReference type="AlphaFoldDB" id="A0A371E057"/>
<dbReference type="InterPro" id="IPR001360">
    <property type="entry name" value="Glyco_hydro_1"/>
</dbReference>
<comment type="similarity">
    <text evidence="1 2">Belongs to the glycosyl hydrolase 1 family.</text>
</comment>
<dbReference type="SUPFAM" id="SSF51445">
    <property type="entry name" value="(Trans)glycosidases"/>
    <property type="match status" value="1"/>
</dbReference>
<dbReference type="PANTHER" id="PTHR10353">
    <property type="entry name" value="GLYCOSYL HYDROLASE"/>
    <property type="match status" value="1"/>
</dbReference>
<dbReference type="STRING" id="157652.A0A371E057"/>
<dbReference type="Pfam" id="PF00232">
    <property type="entry name" value="Glyco_hydro_1"/>
    <property type="match status" value="1"/>
</dbReference>
<evidence type="ECO:0000256" key="1">
    <source>
        <dbReference type="ARBA" id="ARBA00010838"/>
    </source>
</evidence>
<feature type="non-terminal residue" evidence="3">
    <location>
        <position position="1"/>
    </location>
</feature>
<dbReference type="Gene3D" id="3.20.20.80">
    <property type="entry name" value="Glycosidases"/>
    <property type="match status" value="1"/>
</dbReference>
<name>A0A371E057_MUCPR</name>
<dbReference type="PANTHER" id="PTHR10353:SF29">
    <property type="entry name" value="BETA-GLUCOSIDASE 11"/>
    <property type="match status" value="1"/>
</dbReference>
<gene>
    <name evidence="3" type="primary">HIUH</name>
    <name evidence="3" type="ORF">CR513_62528</name>
</gene>
<sequence>MDELLGCECRRDFTDYADVCFREFGDRVLYWTTVNEPNVFTLGGYDQGITPPQRCSPPFCVGKSTRGNSTYEPYLAVHHILLAHSSAARLYTRKYRDKQHGFVGITVYTLGAFPITNIEKDRVASQRVHDFFVGWIMEPLLYGDYPISMKTNAGERIPTFTDHESEQVKGSYDFIGIIHYTNVNVTDNSDAVKIKERDVYEDMAATLC</sequence>
<accession>A0A371E057</accession>
<reference evidence="3" key="1">
    <citation type="submission" date="2018-05" db="EMBL/GenBank/DDBJ databases">
        <title>Draft genome of Mucuna pruriens seed.</title>
        <authorList>
            <person name="Nnadi N.E."/>
            <person name="Vos R."/>
            <person name="Hasami M.H."/>
            <person name="Devisetty U.K."/>
            <person name="Aguiy J.C."/>
        </authorList>
    </citation>
    <scope>NUCLEOTIDE SEQUENCE [LARGE SCALE GENOMIC DNA]</scope>
    <source>
        <strain evidence="3">JCA_2017</strain>
    </source>
</reference>
<keyword evidence="3" id="KW-0378">Hydrolase</keyword>
<dbReference type="GO" id="GO:0008422">
    <property type="term" value="F:beta-glucosidase activity"/>
    <property type="evidence" value="ECO:0007669"/>
    <property type="project" value="TreeGrafter"/>
</dbReference>
<dbReference type="Proteomes" id="UP000257109">
    <property type="component" value="Unassembled WGS sequence"/>
</dbReference>